<dbReference type="AlphaFoldDB" id="A0A6I6JUA2"/>
<keyword evidence="2" id="KW-1185">Reference proteome</keyword>
<name>A0A6I6JUA2_9BACT</name>
<proteinExistence type="predicted"/>
<reference evidence="1 2" key="1">
    <citation type="submission" date="2019-11" db="EMBL/GenBank/DDBJ databases">
        <authorList>
            <person name="Zheng R.K."/>
            <person name="Sun C.M."/>
        </authorList>
    </citation>
    <scope>NUCLEOTIDE SEQUENCE [LARGE SCALE GENOMIC DNA]</scope>
    <source>
        <strain evidence="1 2">WC007</strain>
    </source>
</reference>
<gene>
    <name evidence="1" type="ORF">GM418_14585</name>
</gene>
<dbReference type="Proteomes" id="UP000428260">
    <property type="component" value="Chromosome"/>
</dbReference>
<evidence type="ECO:0000313" key="1">
    <source>
        <dbReference type="EMBL" id="QGY44849.1"/>
    </source>
</evidence>
<evidence type="ECO:0000313" key="2">
    <source>
        <dbReference type="Proteomes" id="UP000428260"/>
    </source>
</evidence>
<organism evidence="1 2">
    <name type="scientific">Maribellus comscasis</name>
    <dbReference type="NCBI Taxonomy" id="2681766"/>
    <lineage>
        <taxon>Bacteria</taxon>
        <taxon>Pseudomonadati</taxon>
        <taxon>Bacteroidota</taxon>
        <taxon>Bacteroidia</taxon>
        <taxon>Marinilabiliales</taxon>
        <taxon>Prolixibacteraceae</taxon>
        <taxon>Maribellus</taxon>
    </lineage>
</organism>
<dbReference type="GO" id="GO:0003677">
    <property type="term" value="F:DNA binding"/>
    <property type="evidence" value="ECO:0007669"/>
    <property type="project" value="UniProtKB-KW"/>
</dbReference>
<protein>
    <submittedName>
        <fullName evidence="1">DNA-binding protein</fullName>
    </submittedName>
</protein>
<sequence length="90" mass="10845">MELKVITMESEAFYALMEEIIQRVGAQKPPRWIREQEAMELLGIKSKSHLWSLRTNLKIEYFQDEDHPKLILYDRESIERYLESNMKKSL</sequence>
<keyword evidence="1" id="KW-0238">DNA-binding</keyword>
<dbReference type="RefSeq" id="WP_158867548.1">
    <property type="nucleotide sequence ID" value="NZ_CP046401.1"/>
</dbReference>
<dbReference type="EMBL" id="CP046401">
    <property type="protein sequence ID" value="QGY44849.1"/>
    <property type="molecule type" value="Genomic_DNA"/>
</dbReference>
<accession>A0A6I6JUA2</accession>
<dbReference type="KEGG" id="mcos:GM418_14585"/>